<dbReference type="Pfam" id="PF01370">
    <property type="entry name" value="Epimerase"/>
    <property type="match status" value="1"/>
</dbReference>
<protein>
    <submittedName>
        <fullName evidence="4">NAD(P)-binding protein</fullName>
    </submittedName>
</protein>
<evidence type="ECO:0000256" key="2">
    <source>
        <dbReference type="ARBA" id="ARBA00023445"/>
    </source>
</evidence>
<feature type="domain" description="NAD-dependent epimerase/dehydratase" evidence="3">
    <location>
        <begin position="8"/>
        <end position="205"/>
    </location>
</feature>
<sequence length="342" mass="37104">MAKSKPFVLITGTTGMVGFRVLVVALEAGYHVRAAVRSQQAFDRIKVLTPIAPYLVDVEPFIVPDITVPGAYDEAVRDVDYIIHIAAPIAKASNTDYEEDLIRPSLQGTLGMLEAAQKAPSVKKIVITASVASVVPTGVLVSERDAEIYNEKSRVPDPKGPYSSVLGAYLASKKIAFNATEAFIRDKKPKFEVVSVGPGFIVGRDDTITDPKNIGNGSNRLLISRLLGNGAPIPASSCIAHIDDVAKVHVESLNEAITGNPFFMITTQCPEGPNWDDALEIVKRRYPKEVADGVFHTTSGAPTHHVLTDSSFTEKTFGIRFKTYEQAVVDVVNHYLELTGRK</sequence>
<dbReference type="InterPro" id="IPR001509">
    <property type="entry name" value="Epimerase_deHydtase"/>
</dbReference>
<dbReference type="InterPro" id="IPR050425">
    <property type="entry name" value="NAD(P)_dehydrat-like"/>
</dbReference>
<comment type="similarity">
    <text evidence="2">Belongs to the NAD(P)-dependent epimerase/dehydratase family. Dihydroflavonol-4-reductase subfamily.</text>
</comment>
<reference evidence="4" key="1">
    <citation type="submission" date="2022-07" db="EMBL/GenBank/DDBJ databases">
        <title>Fungi with potential for degradation of polypropylene.</title>
        <authorList>
            <person name="Gostincar C."/>
        </authorList>
    </citation>
    <scope>NUCLEOTIDE SEQUENCE</scope>
    <source>
        <strain evidence="4">EXF-13308</strain>
    </source>
</reference>
<evidence type="ECO:0000256" key="1">
    <source>
        <dbReference type="ARBA" id="ARBA00023002"/>
    </source>
</evidence>
<evidence type="ECO:0000259" key="3">
    <source>
        <dbReference type="Pfam" id="PF01370"/>
    </source>
</evidence>
<dbReference type="GO" id="GO:0016616">
    <property type="term" value="F:oxidoreductase activity, acting on the CH-OH group of donors, NAD or NADP as acceptor"/>
    <property type="evidence" value="ECO:0007669"/>
    <property type="project" value="TreeGrafter"/>
</dbReference>
<dbReference type="PANTHER" id="PTHR10366:SF564">
    <property type="entry name" value="STEROL-4-ALPHA-CARBOXYLATE 3-DEHYDROGENASE, DECARBOXYLATING"/>
    <property type="match status" value="1"/>
</dbReference>
<organism evidence="4 5">
    <name type="scientific">Pleurostoma richardsiae</name>
    <dbReference type="NCBI Taxonomy" id="41990"/>
    <lineage>
        <taxon>Eukaryota</taxon>
        <taxon>Fungi</taxon>
        <taxon>Dikarya</taxon>
        <taxon>Ascomycota</taxon>
        <taxon>Pezizomycotina</taxon>
        <taxon>Sordariomycetes</taxon>
        <taxon>Sordariomycetidae</taxon>
        <taxon>Calosphaeriales</taxon>
        <taxon>Pleurostomataceae</taxon>
        <taxon>Pleurostoma</taxon>
    </lineage>
</organism>
<dbReference type="InterPro" id="IPR036291">
    <property type="entry name" value="NAD(P)-bd_dom_sf"/>
</dbReference>
<keyword evidence="5" id="KW-1185">Reference proteome</keyword>
<accession>A0AA38VM07</accession>
<name>A0AA38VM07_9PEZI</name>
<dbReference type="SUPFAM" id="SSF51735">
    <property type="entry name" value="NAD(P)-binding Rossmann-fold domains"/>
    <property type="match status" value="1"/>
</dbReference>
<proteinExistence type="inferred from homology"/>
<gene>
    <name evidence="4" type="ORF">NKR23_g8149</name>
</gene>
<evidence type="ECO:0000313" key="4">
    <source>
        <dbReference type="EMBL" id="KAJ9139159.1"/>
    </source>
</evidence>
<comment type="caution">
    <text evidence="4">The sequence shown here is derived from an EMBL/GenBank/DDBJ whole genome shotgun (WGS) entry which is preliminary data.</text>
</comment>
<dbReference type="Proteomes" id="UP001174694">
    <property type="component" value="Unassembled WGS sequence"/>
</dbReference>
<dbReference type="AlphaFoldDB" id="A0AA38VM07"/>
<evidence type="ECO:0000313" key="5">
    <source>
        <dbReference type="Proteomes" id="UP001174694"/>
    </source>
</evidence>
<dbReference type="Gene3D" id="3.40.50.720">
    <property type="entry name" value="NAD(P)-binding Rossmann-like Domain"/>
    <property type="match status" value="1"/>
</dbReference>
<keyword evidence="1" id="KW-0560">Oxidoreductase</keyword>
<dbReference type="PANTHER" id="PTHR10366">
    <property type="entry name" value="NAD DEPENDENT EPIMERASE/DEHYDRATASE"/>
    <property type="match status" value="1"/>
</dbReference>
<dbReference type="EMBL" id="JANBVO010000027">
    <property type="protein sequence ID" value="KAJ9139159.1"/>
    <property type="molecule type" value="Genomic_DNA"/>
</dbReference>